<reference evidence="1 2" key="1">
    <citation type="submission" date="2018-08" db="EMBL/GenBank/DDBJ databases">
        <title>Draft genome of the lignicolous fungus Coniochaeta pulveracea.</title>
        <authorList>
            <person name="Borstlap C.J."/>
            <person name="De Witt R.N."/>
            <person name="Botha A."/>
            <person name="Volschenk H."/>
        </authorList>
    </citation>
    <scope>NUCLEOTIDE SEQUENCE [LARGE SCALE GENOMIC DNA]</scope>
    <source>
        <strain evidence="1 2">CAB683</strain>
    </source>
</reference>
<protein>
    <submittedName>
        <fullName evidence="1">Uncharacterized protein</fullName>
    </submittedName>
</protein>
<dbReference type="Proteomes" id="UP000275385">
    <property type="component" value="Unassembled WGS sequence"/>
</dbReference>
<keyword evidence="2" id="KW-1185">Reference proteome</keyword>
<dbReference type="EMBL" id="QVQW01000021">
    <property type="protein sequence ID" value="RKU45435.1"/>
    <property type="molecule type" value="Genomic_DNA"/>
</dbReference>
<organism evidence="1 2">
    <name type="scientific">Coniochaeta pulveracea</name>
    <dbReference type="NCBI Taxonomy" id="177199"/>
    <lineage>
        <taxon>Eukaryota</taxon>
        <taxon>Fungi</taxon>
        <taxon>Dikarya</taxon>
        <taxon>Ascomycota</taxon>
        <taxon>Pezizomycotina</taxon>
        <taxon>Sordariomycetes</taxon>
        <taxon>Sordariomycetidae</taxon>
        <taxon>Coniochaetales</taxon>
        <taxon>Coniochaetaceae</taxon>
        <taxon>Coniochaeta</taxon>
    </lineage>
</organism>
<gene>
    <name evidence="1" type="ORF">DL546_006745</name>
</gene>
<comment type="caution">
    <text evidence="1">The sequence shown here is derived from an EMBL/GenBank/DDBJ whole genome shotgun (WGS) entry which is preliminary data.</text>
</comment>
<evidence type="ECO:0000313" key="2">
    <source>
        <dbReference type="Proteomes" id="UP000275385"/>
    </source>
</evidence>
<proteinExistence type="predicted"/>
<evidence type="ECO:0000313" key="1">
    <source>
        <dbReference type="EMBL" id="RKU45435.1"/>
    </source>
</evidence>
<name>A0A420YC13_9PEZI</name>
<sequence>MDLVILHAAALALMDAHERGALRRNLMYCTLPPPPQTIPQHQKQPMFSCFSWSRVGFCRRLLLSEVALKLKFSDQVTNHLGYLTASHLGSFSFPALWVTTVAA</sequence>
<dbReference type="AlphaFoldDB" id="A0A420YC13"/>
<accession>A0A420YC13</accession>